<dbReference type="AlphaFoldDB" id="A0A0K2UIF3"/>
<sequence length="28" mass="3291">MYALSMLWKSFSTALYKELCNEALNLLH</sequence>
<organism evidence="1">
    <name type="scientific">Lepeophtheirus salmonis</name>
    <name type="common">Salmon louse</name>
    <name type="synonym">Caligus salmonis</name>
    <dbReference type="NCBI Taxonomy" id="72036"/>
    <lineage>
        <taxon>Eukaryota</taxon>
        <taxon>Metazoa</taxon>
        <taxon>Ecdysozoa</taxon>
        <taxon>Arthropoda</taxon>
        <taxon>Crustacea</taxon>
        <taxon>Multicrustacea</taxon>
        <taxon>Hexanauplia</taxon>
        <taxon>Copepoda</taxon>
        <taxon>Siphonostomatoida</taxon>
        <taxon>Caligidae</taxon>
        <taxon>Lepeophtheirus</taxon>
    </lineage>
</organism>
<name>A0A0K2UIF3_LEPSM</name>
<accession>A0A0K2UIF3</accession>
<reference evidence="1" key="1">
    <citation type="submission" date="2014-05" db="EMBL/GenBank/DDBJ databases">
        <authorList>
            <person name="Chronopoulou M."/>
        </authorList>
    </citation>
    <scope>NUCLEOTIDE SEQUENCE</scope>
    <source>
        <tissue evidence="1">Whole organism</tissue>
    </source>
</reference>
<dbReference type="EMBL" id="HACA01020627">
    <property type="protein sequence ID" value="CDW37988.1"/>
    <property type="molecule type" value="Transcribed_RNA"/>
</dbReference>
<protein>
    <submittedName>
        <fullName evidence="1">Uncharacterized protein</fullName>
    </submittedName>
</protein>
<evidence type="ECO:0000313" key="1">
    <source>
        <dbReference type="EMBL" id="CDW37988.1"/>
    </source>
</evidence>
<proteinExistence type="predicted"/>